<comment type="caution">
    <text evidence="1">The sequence shown here is derived from an EMBL/GenBank/DDBJ whole genome shotgun (WGS) entry which is preliminary data.</text>
</comment>
<accession>A0A2A2TAA6</accession>
<evidence type="ECO:0000313" key="1">
    <source>
        <dbReference type="EMBL" id="PAX45826.1"/>
    </source>
</evidence>
<dbReference type="EMBL" id="NTFS01000659">
    <property type="protein sequence ID" value="PAX45826.1"/>
    <property type="molecule type" value="Genomic_DNA"/>
</dbReference>
<feature type="non-terminal residue" evidence="1">
    <location>
        <position position="1"/>
    </location>
</feature>
<dbReference type="Proteomes" id="UP000218238">
    <property type="component" value="Unassembled WGS sequence"/>
</dbReference>
<sequence length="80" mass="9383">GDKEQVISQILYENLTPKKVQSQQPRLYPIKICRYIKHSIVGETRFLEPCLDVAIAKPKVKIKCWDYCHKRRNLAVSISR</sequence>
<evidence type="ECO:0000313" key="2">
    <source>
        <dbReference type="Proteomes" id="UP000218238"/>
    </source>
</evidence>
<protein>
    <submittedName>
        <fullName evidence="1">Uncharacterized protein</fullName>
    </submittedName>
</protein>
<dbReference type="AlphaFoldDB" id="A0A2A2TAA6"/>
<organism evidence="1 2">
    <name type="scientific">Brunnivagina elsteri CCALA 953</name>
    <dbReference type="NCBI Taxonomy" id="987040"/>
    <lineage>
        <taxon>Bacteria</taxon>
        <taxon>Bacillati</taxon>
        <taxon>Cyanobacteriota</taxon>
        <taxon>Cyanophyceae</taxon>
        <taxon>Nostocales</taxon>
        <taxon>Calotrichaceae</taxon>
        <taxon>Brunnivagina</taxon>
    </lineage>
</organism>
<gene>
    <name evidence="1" type="ORF">CK510_29615</name>
</gene>
<proteinExistence type="predicted"/>
<reference evidence="1 2" key="1">
    <citation type="submission" date="2017-08" db="EMBL/GenBank/DDBJ databases">
        <title>Draft genome sequence of filamentous cyanobacterium Calothrix elsteri CCALA 953.</title>
        <authorList>
            <person name="Gagunashvili A.N."/>
            <person name="Elster J."/>
            <person name="Andresson O.S."/>
        </authorList>
    </citation>
    <scope>NUCLEOTIDE SEQUENCE [LARGE SCALE GENOMIC DNA]</scope>
    <source>
        <strain evidence="1 2">CCALA 953</strain>
    </source>
</reference>
<dbReference type="RefSeq" id="WP_211293352.1">
    <property type="nucleotide sequence ID" value="NZ_NTFS01000659.1"/>
</dbReference>
<name>A0A2A2TAA6_9CYAN</name>
<keyword evidence="2" id="KW-1185">Reference proteome</keyword>